<evidence type="ECO:0000313" key="3">
    <source>
        <dbReference type="EMBL" id="MBR0575958.1"/>
    </source>
</evidence>
<organism evidence="3 4">
    <name type="scientific">Proteiniclasticum sediminis</name>
    <dbReference type="NCBI Taxonomy" id="2804028"/>
    <lineage>
        <taxon>Bacteria</taxon>
        <taxon>Bacillati</taxon>
        <taxon>Bacillota</taxon>
        <taxon>Clostridia</taxon>
        <taxon>Eubacteriales</taxon>
        <taxon>Clostridiaceae</taxon>
        <taxon>Proteiniclasticum</taxon>
    </lineage>
</organism>
<keyword evidence="3" id="KW-0969">Cilium</keyword>
<accession>A0A941CRD9</accession>
<keyword evidence="3" id="KW-0966">Cell projection</keyword>
<comment type="caution">
    <text evidence="3">The sequence shown here is derived from an EMBL/GenBank/DDBJ whole genome shotgun (WGS) entry which is preliminary data.</text>
</comment>
<evidence type="ECO:0000313" key="4">
    <source>
        <dbReference type="Proteomes" id="UP000675379"/>
    </source>
</evidence>
<name>A0A941CRD9_9CLOT</name>
<dbReference type="Proteomes" id="UP000675379">
    <property type="component" value="Unassembled WGS sequence"/>
</dbReference>
<gene>
    <name evidence="3" type="ORF">KCG48_06345</name>
</gene>
<keyword evidence="3" id="KW-0282">Flagellum</keyword>
<evidence type="ECO:0000259" key="2">
    <source>
        <dbReference type="Pfam" id="PF02120"/>
    </source>
</evidence>
<sequence length="400" mass="43930">MIQEITALQSQAVTQGTPSAADRPEKGVFETLLKEKKAKMETPLKRETTLEEKEESPEITEALLALLTSWTPPQTQTASAGETQSTPGEISLSPLSEQSIAPLETPAEGKNFLMQNAAAEVPDAPKPENPVLSIPWEERLRTLGGKELPQIPTPVNPEVQGKIEAPEKDSLRENLIPHPARLYAVPAKSMENLEVQAQVTPSLEPLTEAVKTEVRGKGKDLTALEIQPGPKKMETPVLALETPLIHVPRTPKEPEAVQAMPAISEEPVFQTILSRVETLKEGEQTTMKVKLNPEEWGEVEIVLAFKEGKISGHILAEKAEVRHFFAEKLPELQESLKASQIPVTRLDVGTSLDHSGRGTQQEAQNPWFERRQAFQSAGSSFREDHTIPGRSLLQGIDLLA</sequence>
<dbReference type="CDD" id="cd17470">
    <property type="entry name" value="T3SS_Flik_C"/>
    <property type="match status" value="1"/>
</dbReference>
<dbReference type="RefSeq" id="WP_211800665.1">
    <property type="nucleotide sequence ID" value="NZ_JAGSCS010000006.1"/>
</dbReference>
<feature type="domain" description="Flagellar hook-length control protein-like C-terminal" evidence="2">
    <location>
        <begin position="277"/>
        <end position="352"/>
    </location>
</feature>
<proteinExistence type="predicted"/>
<feature type="region of interest" description="Disordered" evidence="1">
    <location>
        <begin position="69"/>
        <end position="99"/>
    </location>
</feature>
<dbReference type="Gene3D" id="3.30.750.140">
    <property type="match status" value="1"/>
</dbReference>
<dbReference type="InterPro" id="IPR021136">
    <property type="entry name" value="Flagellar_hook_control-like_C"/>
</dbReference>
<reference evidence="3" key="1">
    <citation type="submission" date="2021-04" db="EMBL/GenBank/DDBJ databases">
        <title>Proteiniclasticum sedimins sp. nov., an obligate anaerobic bacterium isolated from anaerobic sludge.</title>
        <authorList>
            <person name="Liu J."/>
        </authorList>
    </citation>
    <scope>NUCLEOTIDE SEQUENCE</scope>
    <source>
        <strain evidence="3">BAD-10</strain>
    </source>
</reference>
<keyword evidence="4" id="KW-1185">Reference proteome</keyword>
<dbReference type="AlphaFoldDB" id="A0A941CRD9"/>
<feature type="compositionally biased region" description="Polar residues" evidence="1">
    <location>
        <begin position="1"/>
        <end position="18"/>
    </location>
</feature>
<dbReference type="Pfam" id="PF02120">
    <property type="entry name" value="Flg_hook"/>
    <property type="match status" value="1"/>
</dbReference>
<evidence type="ECO:0000256" key="1">
    <source>
        <dbReference type="SAM" id="MobiDB-lite"/>
    </source>
</evidence>
<protein>
    <submittedName>
        <fullName evidence="3">Flagellar hook-length control protein FliK</fullName>
    </submittedName>
</protein>
<feature type="region of interest" description="Disordered" evidence="1">
    <location>
        <begin position="1"/>
        <end position="26"/>
    </location>
</feature>
<dbReference type="InterPro" id="IPR038610">
    <property type="entry name" value="FliK-like_C_sf"/>
</dbReference>
<dbReference type="EMBL" id="JAGSCS010000006">
    <property type="protein sequence ID" value="MBR0575958.1"/>
    <property type="molecule type" value="Genomic_DNA"/>
</dbReference>